<name>A0AAW0R5Q9_9PEZI</name>
<organism evidence="2 3">
    <name type="scientific">Apiospora kogelbergensis</name>
    <dbReference type="NCBI Taxonomy" id="1337665"/>
    <lineage>
        <taxon>Eukaryota</taxon>
        <taxon>Fungi</taxon>
        <taxon>Dikarya</taxon>
        <taxon>Ascomycota</taxon>
        <taxon>Pezizomycotina</taxon>
        <taxon>Sordariomycetes</taxon>
        <taxon>Xylariomycetidae</taxon>
        <taxon>Amphisphaeriales</taxon>
        <taxon>Apiosporaceae</taxon>
        <taxon>Apiospora</taxon>
    </lineage>
</organism>
<feature type="compositionally biased region" description="Low complexity" evidence="1">
    <location>
        <begin position="32"/>
        <end position="80"/>
    </location>
</feature>
<evidence type="ECO:0000313" key="3">
    <source>
        <dbReference type="Proteomes" id="UP001392437"/>
    </source>
</evidence>
<sequence>MSGNGFGGYNPYEKKLEEERIAQLASVSGGVQQPQHQQDQQQQQQNLQRDPQQQQAQFLQQQRNQQQDQQQLLQNQQNQQHMVPSGQQAAPDVPVDGPVRSYGPDGQLIVTFNGYVLTPAQIEMLEEAERDADRRAALKAERIMRGLALEQLRQENERLQQASLSLTPDQLEDVKTARMAGVHLTPAQLLELESAKMANKRKAEALAERVAQEQQQQKQQKQHEQQHQELRRRFFDDTELMRNRLERTAEKPSIGAGRSRGGGNRGRGRGSVDYGRGRGRGRGDGGRGRGGGRGDGNSGRGGGEGQREVAAALPPVPERAVDN</sequence>
<protein>
    <submittedName>
        <fullName evidence="2">Uncharacterized protein</fullName>
    </submittedName>
</protein>
<feature type="compositionally biased region" description="Gly residues" evidence="1">
    <location>
        <begin position="288"/>
        <end position="304"/>
    </location>
</feature>
<dbReference type="AlphaFoldDB" id="A0AAW0R5Q9"/>
<dbReference type="EMBL" id="JAQQWP010000002">
    <property type="protein sequence ID" value="KAK8129128.1"/>
    <property type="molecule type" value="Genomic_DNA"/>
</dbReference>
<accession>A0AAW0R5Q9</accession>
<feature type="region of interest" description="Disordered" evidence="1">
    <location>
        <begin position="20"/>
        <end position="102"/>
    </location>
</feature>
<reference evidence="2 3" key="1">
    <citation type="submission" date="2023-01" db="EMBL/GenBank/DDBJ databases">
        <title>Analysis of 21 Apiospora genomes using comparative genomics revels a genus with tremendous synthesis potential of carbohydrate active enzymes and secondary metabolites.</title>
        <authorList>
            <person name="Sorensen T."/>
        </authorList>
    </citation>
    <scope>NUCLEOTIDE SEQUENCE [LARGE SCALE GENOMIC DNA]</scope>
    <source>
        <strain evidence="2 3">CBS 117206</strain>
    </source>
</reference>
<proteinExistence type="predicted"/>
<feature type="region of interest" description="Disordered" evidence="1">
    <location>
        <begin position="201"/>
        <end position="323"/>
    </location>
</feature>
<evidence type="ECO:0000256" key="1">
    <source>
        <dbReference type="SAM" id="MobiDB-lite"/>
    </source>
</evidence>
<feature type="compositionally biased region" description="Basic and acidic residues" evidence="1">
    <location>
        <begin position="201"/>
        <end position="211"/>
    </location>
</feature>
<keyword evidence="3" id="KW-1185">Reference proteome</keyword>
<feature type="compositionally biased region" description="Basic and acidic residues" evidence="1">
    <location>
        <begin position="221"/>
        <end position="250"/>
    </location>
</feature>
<dbReference type="Proteomes" id="UP001392437">
    <property type="component" value="Unassembled WGS sequence"/>
</dbReference>
<gene>
    <name evidence="2" type="ORF">PG999_001508</name>
</gene>
<comment type="caution">
    <text evidence="2">The sequence shown here is derived from an EMBL/GenBank/DDBJ whole genome shotgun (WGS) entry which is preliminary data.</text>
</comment>
<evidence type="ECO:0000313" key="2">
    <source>
        <dbReference type="EMBL" id="KAK8129128.1"/>
    </source>
</evidence>